<accession>A0A1W0VUQ8</accession>
<proteinExistence type="predicted"/>
<keyword evidence="3" id="KW-1185">Reference proteome</keyword>
<reference evidence="3" key="2">
    <citation type="journal article" date="2018" name="Plant J.">
        <title>The Sorghum bicolor reference genome: improved assembly, gene annotations, a transcriptome atlas, and signatures of genome organization.</title>
        <authorList>
            <person name="McCormick R.F."/>
            <person name="Truong S.K."/>
            <person name="Sreedasyam A."/>
            <person name="Jenkins J."/>
            <person name="Shu S."/>
            <person name="Sims D."/>
            <person name="Kennedy M."/>
            <person name="Amirebrahimi M."/>
            <person name="Weers B.D."/>
            <person name="McKinley B."/>
            <person name="Mattison A."/>
            <person name="Morishige D.T."/>
            <person name="Grimwood J."/>
            <person name="Schmutz J."/>
            <person name="Mullet J.E."/>
        </authorList>
    </citation>
    <scope>NUCLEOTIDE SEQUENCE [LARGE SCALE GENOMIC DNA]</scope>
    <source>
        <strain evidence="3">cv. BTx623</strain>
    </source>
</reference>
<protein>
    <submittedName>
        <fullName evidence="2">Uncharacterized protein</fullName>
    </submittedName>
</protein>
<name>A0A1W0VUQ8_SORBI</name>
<evidence type="ECO:0000313" key="3">
    <source>
        <dbReference type="Proteomes" id="UP000000768"/>
    </source>
</evidence>
<evidence type="ECO:0000313" key="2">
    <source>
        <dbReference type="EMBL" id="OQU77000.1"/>
    </source>
</evidence>
<evidence type="ECO:0000256" key="1">
    <source>
        <dbReference type="SAM" id="MobiDB-lite"/>
    </source>
</evidence>
<reference evidence="2 3" key="1">
    <citation type="journal article" date="2009" name="Nature">
        <title>The Sorghum bicolor genome and the diversification of grasses.</title>
        <authorList>
            <person name="Paterson A.H."/>
            <person name="Bowers J.E."/>
            <person name="Bruggmann R."/>
            <person name="Dubchak I."/>
            <person name="Grimwood J."/>
            <person name="Gundlach H."/>
            <person name="Haberer G."/>
            <person name="Hellsten U."/>
            <person name="Mitros T."/>
            <person name="Poliakov A."/>
            <person name="Schmutz J."/>
            <person name="Spannagl M."/>
            <person name="Tang H."/>
            <person name="Wang X."/>
            <person name="Wicker T."/>
            <person name="Bharti A.K."/>
            <person name="Chapman J."/>
            <person name="Feltus F.A."/>
            <person name="Gowik U."/>
            <person name="Grigoriev I.V."/>
            <person name="Lyons E."/>
            <person name="Maher C.A."/>
            <person name="Martis M."/>
            <person name="Narechania A."/>
            <person name="Otillar R.P."/>
            <person name="Penning B.W."/>
            <person name="Salamov A.A."/>
            <person name="Wang Y."/>
            <person name="Zhang L."/>
            <person name="Carpita N.C."/>
            <person name="Freeling M."/>
            <person name="Gingle A.R."/>
            <person name="Hash C.T."/>
            <person name="Keller B."/>
            <person name="Klein P."/>
            <person name="Kresovich S."/>
            <person name="McCann M.C."/>
            <person name="Ming R."/>
            <person name="Peterson D.G."/>
            <person name="Mehboob-ur-Rahman"/>
            <person name="Ware D."/>
            <person name="Westhoff P."/>
            <person name="Mayer K.F."/>
            <person name="Messing J."/>
            <person name="Rokhsar D.S."/>
        </authorList>
    </citation>
    <scope>NUCLEOTIDE SEQUENCE [LARGE SCALE GENOMIC DNA]</scope>
    <source>
        <strain evidence="3">cv. BTx623</strain>
    </source>
</reference>
<feature type="region of interest" description="Disordered" evidence="1">
    <location>
        <begin position="1"/>
        <end position="24"/>
    </location>
</feature>
<dbReference type="InParanoid" id="A0A1W0VUQ8"/>
<sequence length="82" mass="9202">MKPGRRDSNKSAANLPVDLSRTHMQRDDSSSLTCIEMYCIKYSNEEVSAGICHFSVENVPAGRLCSAWRTQFLYSSWPASRG</sequence>
<dbReference type="Proteomes" id="UP000000768">
    <property type="component" value="Chromosome 10"/>
</dbReference>
<dbReference type="Gramene" id="OQU77000">
    <property type="protein sequence ID" value="OQU77000"/>
    <property type="gene ID" value="SORBI_3010G252550"/>
</dbReference>
<organism evidence="2 3">
    <name type="scientific">Sorghum bicolor</name>
    <name type="common">Sorghum</name>
    <name type="synonym">Sorghum vulgare</name>
    <dbReference type="NCBI Taxonomy" id="4558"/>
    <lineage>
        <taxon>Eukaryota</taxon>
        <taxon>Viridiplantae</taxon>
        <taxon>Streptophyta</taxon>
        <taxon>Embryophyta</taxon>
        <taxon>Tracheophyta</taxon>
        <taxon>Spermatophyta</taxon>
        <taxon>Magnoliopsida</taxon>
        <taxon>Liliopsida</taxon>
        <taxon>Poales</taxon>
        <taxon>Poaceae</taxon>
        <taxon>PACMAD clade</taxon>
        <taxon>Panicoideae</taxon>
        <taxon>Andropogonodae</taxon>
        <taxon>Andropogoneae</taxon>
        <taxon>Sorghinae</taxon>
        <taxon>Sorghum</taxon>
    </lineage>
</organism>
<gene>
    <name evidence="2" type="ORF">SORBI_3010G252550</name>
</gene>
<dbReference type="AlphaFoldDB" id="A0A1W0VUQ8"/>
<dbReference type="EMBL" id="CM000769">
    <property type="protein sequence ID" value="OQU77000.1"/>
    <property type="molecule type" value="Genomic_DNA"/>
</dbReference>